<keyword evidence="6 11" id="KW-0418">Kinase</keyword>
<evidence type="ECO:0000256" key="9">
    <source>
        <dbReference type="SAM" id="Phobius"/>
    </source>
</evidence>
<evidence type="ECO:0000256" key="2">
    <source>
        <dbReference type="ARBA" id="ARBA00012438"/>
    </source>
</evidence>
<dbReference type="Gene3D" id="3.30.565.10">
    <property type="entry name" value="Histidine kinase-like ATPase, C-terminal domain"/>
    <property type="match status" value="1"/>
</dbReference>
<dbReference type="Proteomes" id="UP000824014">
    <property type="component" value="Unassembled WGS sequence"/>
</dbReference>
<dbReference type="InterPro" id="IPR005467">
    <property type="entry name" value="His_kinase_dom"/>
</dbReference>
<sequence length="384" mass="43748">MERMPISFRQKIVLISVGLAIGLLSIGFTSKMARQLREKENYEVRLWALSIEKLGQFGTDDPLSSYIMDSRNNIPFIRTNENFEVLGSNLIPDRILYHPDLLSRKLEQLARENPPLEINAWNGSRFYIFYGNSRLQKALMVFPFVQVSVIVIFIGFGMLTFRSSQEDEQNKVWIGLAKETAHQLGTPISSLLGWLEYLKAQEIDPAVIEEMNKDLTRLMKVADRFSKIGSETVLSPVNVNETVGNSVMYFRTRVPRNVTLNYNGLAMAPVQAMMNVALFEWVVENLLKNALDALQGQGTIDVRLSDDAEWVYVDVHDTGKGIPKSNFKRIFEPGFTTKTRGWGLGLSLSRRIIEEYHRGRIFVVDSELGKGTTIRIALKRSYEE</sequence>
<evidence type="ECO:0000256" key="3">
    <source>
        <dbReference type="ARBA" id="ARBA00022553"/>
    </source>
</evidence>
<dbReference type="EMBL" id="DXCC01000017">
    <property type="protein sequence ID" value="HIZ15425.1"/>
    <property type="molecule type" value="Genomic_DNA"/>
</dbReference>
<gene>
    <name evidence="11" type="ORF">H9816_05900</name>
</gene>
<organism evidence="11 12">
    <name type="scientific">Candidatus Tidjanibacter faecipullorum</name>
    <dbReference type="NCBI Taxonomy" id="2838766"/>
    <lineage>
        <taxon>Bacteria</taxon>
        <taxon>Pseudomonadati</taxon>
        <taxon>Bacteroidota</taxon>
        <taxon>Bacteroidia</taxon>
        <taxon>Bacteroidales</taxon>
        <taxon>Rikenellaceae</taxon>
        <taxon>Tidjanibacter</taxon>
    </lineage>
</organism>
<dbReference type="InterPro" id="IPR004358">
    <property type="entry name" value="Sig_transdc_His_kin-like_C"/>
</dbReference>
<evidence type="ECO:0000256" key="8">
    <source>
        <dbReference type="ARBA" id="ARBA00023012"/>
    </source>
</evidence>
<dbReference type="PRINTS" id="PR00344">
    <property type="entry name" value="BCTRLSENSOR"/>
</dbReference>
<reference evidence="11" key="2">
    <citation type="submission" date="2021-04" db="EMBL/GenBank/DDBJ databases">
        <authorList>
            <person name="Gilroy R."/>
        </authorList>
    </citation>
    <scope>NUCLEOTIDE SEQUENCE</scope>
    <source>
        <strain evidence="11">ChiHjej11B10-19426</strain>
    </source>
</reference>
<evidence type="ECO:0000313" key="11">
    <source>
        <dbReference type="EMBL" id="HIZ15425.1"/>
    </source>
</evidence>
<dbReference type="PANTHER" id="PTHR43065">
    <property type="entry name" value="SENSOR HISTIDINE KINASE"/>
    <property type="match status" value="1"/>
</dbReference>
<keyword evidence="7" id="KW-0067">ATP-binding</keyword>
<dbReference type="Pfam" id="PF02518">
    <property type="entry name" value="HATPase_c"/>
    <property type="match status" value="1"/>
</dbReference>
<evidence type="ECO:0000256" key="1">
    <source>
        <dbReference type="ARBA" id="ARBA00000085"/>
    </source>
</evidence>
<dbReference type="InterPro" id="IPR036890">
    <property type="entry name" value="HATPase_C_sf"/>
</dbReference>
<dbReference type="SUPFAM" id="SSF55874">
    <property type="entry name" value="ATPase domain of HSP90 chaperone/DNA topoisomerase II/histidine kinase"/>
    <property type="match status" value="1"/>
</dbReference>
<evidence type="ECO:0000256" key="7">
    <source>
        <dbReference type="ARBA" id="ARBA00022840"/>
    </source>
</evidence>
<feature type="transmembrane region" description="Helical" evidence="9">
    <location>
        <begin position="138"/>
        <end position="161"/>
    </location>
</feature>
<dbReference type="GO" id="GO:0005524">
    <property type="term" value="F:ATP binding"/>
    <property type="evidence" value="ECO:0007669"/>
    <property type="project" value="UniProtKB-KW"/>
</dbReference>
<dbReference type="GO" id="GO:0000155">
    <property type="term" value="F:phosphorelay sensor kinase activity"/>
    <property type="evidence" value="ECO:0007669"/>
    <property type="project" value="InterPro"/>
</dbReference>
<evidence type="ECO:0000259" key="10">
    <source>
        <dbReference type="PROSITE" id="PS50109"/>
    </source>
</evidence>
<dbReference type="AlphaFoldDB" id="A0A9D2DE80"/>
<dbReference type="InterPro" id="IPR003594">
    <property type="entry name" value="HATPase_dom"/>
</dbReference>
<proteinExistence type="predicted"/>
<evidence type="ECO:0000256" key="4">
    <source>
        <dbReference type="ARBA" id="ARBA00022679"/>
    </source>
</evidence>
<protein>
    <recommendedName>
        <fullName evidence="2">histidine kinase</fullName>
        <ecNumber evidence="2">2.7.13.3</ecNumber>
    </recommendedName>
</protein>
<dbReference type="CDD" id="cd00082">
    <property type="entry name" value="HisKA"/>
    <property type="match status" value="1"/>
</dbReference>
<comment type="catalytic activity">
    <reaction evidence="1">
        <text>ATP + protein L-histidine = ADP + protein N-phospho-L-histidine.</text>
        <dbReference type="EC" id="2.7.13.3"/>
    </reaction>
</comment>
<comment type="caution">
    <text evidence="11">The sequence shown here is derived from an EMBL/GenBank/DDBJ whole genome shotgun (WGS) entry which is preliminary data.</text>
</comment>
<dbReference type="InterPro" id="IPR003661">
    <property type="entry name" value="HisK_dim/P_dom"/>
</dbReference>
<dbReference type="SMART" id="SM00387">
    <property type="entry name" value="HATPase_c"/>
    <property type="match status" value="1"/>
</dbReference>
<accession>A0A9D2DE80</accession>
<keyword evidence="9" id="KW-0472">Membrane</keyword>
<keyword evidence="9" id="KW-1133">Transmembrane helix</keyword>
<keyword evidence="9" id="KW-0812">Transmembrane</keyword>
<keyword evidence="4" id="KW-0808">Transferase</keyword>
<dbReference type="PROSITE" id="PS50109">
    <property type="entry name" value="HIS_KIN"/>
    <property type="match status" value="1"/>
</dbReference>
<evidence type="ECO:0000256" key="6">
    <source>
        <dbReference type="ARBA" id="ARBA00022777"/>
    </source>
</evidence>
<dbReference type="PANTHER" id="PTHR43065:SF10">
    <property type="entry name" value="PEROXIDE STRESS-ACTIVATED HISTIDINE KINASE MAK3"/>
    <property type="match status" value="1"/>
</dbReference>
<dbReference type="EC" id="2.7.13.3" evidence="2"/>
<keyword evidence="8" id="KW-0902">Two-component regulatory system</keyword>
<evidence type="ECO:0000256" key="5">
    <source>
        <dbReference type="ARBA" id="ARBA00022741"/>
    </source>
</evidence>
<feature type="domain" description="Histidine kinase" evidence="10">
    <location>
        <begin position="179"/>
        <end position="382"/>
    </location>
</feature>
<reference evidence="11" key="1">
    <citation type="journal article" date="2021" name="PeerJ">
        <title>Extensive microbial diversity within the chicken gut microbiome revealed by metagenomics and culture.</title>
        <authorList>
            <person name="Gilroy R."/>
            <person name="Ravi A."/>
            <person name="Getino M."/>
            <person name="Pursley I."/>
            <person name="Horton D.L."/>
            <person name="Alikhan N.F."/>
            <person name="Baker D."/>
            <person name="Gharbi K."/>
            <person name="Hall N."/>
            <person name="Watson M."/>
            <person name="Adriaenssens E.M."/>
            <person name="Foster-Nyarko E."/>
            <person name="Jarju S."/>
            <person name="Secka A."/>
            <person name="Antonio M."/>
            <person name="Oren A."/>
            <person name="Chaudhuri R.R."/>
            <person name="La Ragione R."/>
            <person name="Hildebrand F."/>
            <person name="Pallen M.J."/>
        </authorList>
    </citation>
    <scope>NUCLEOTIDE SEQUENCE</scope>
    <source>
        <strain evidence="11">ChiHjej11B10-19426</strain>
    </source>
</reference>
<name>A0A9D2DE80_9BACT</name>
<feature type="transmembrane region" description="Helical" evidence="9">
    <location>
        <begin position="12"/>
        <end position="29"/>
    </location>
</feature>
<keyword evidence="3" id="KW-0597">Phosphoprotein</keyword>
<evidence type="ECO:0000313" key="12">
    <source>
        <dbReference type="Proteomes" id="UP000824014"/>
    </source>
</evidence>
<keyword evidence="5" id="KW-0547">Nucleotide-binding</keyword>